<accession>A0AA85J8F3</accession>
<dbReference type="GO" id="GO:0051015">
    <property type="term" value="F:actin filament binding"/>
    <property type="evidence" value="ECO:0007669"/>
    <property type="project" value="InterPro"/>
</dbReference>
<reference evidence="4" key="1">
    <citation type="submission" date="2022-06" db="EMBL/GenBank/DDBJ databases">
        <authorList>
            <person name="Berger JAMES D."/>
            <person name="Berger JAMES D."/>
        </authorList>
    </citation>
    <scope>NUCLEOTIDE SEQUENCE [LARGE SCALE GENOMIC DNA]</scope>
</reference>
<dbReference type="SUPFAM" id="SSF47576">
    <property type="entry name" value="Calponin-homology domain, CH-domain"/>
    <property type="match status" value="1"/>
</dbReference>
<dbReference type="InterPro" id="IPR036872">
    <property type="entry name" value="CH_dom_sf"/>
</dbReference>
<evidence type="ECO:0000259" key="3">
    <source>
        <dbReference type="PROSITE" id="PS50021"/>
    </source>
</evidence>
<keyword evidence="1" id="KW-0677">Repeat</keyword>
<dbReference type="Gene3D" id="1.10.418.10">
    <property type="entry name" value="Calponin-like domain"/>
    <property type="match status" value="4"/>
</dbReference>
<protein>
    <recommendedName>
        <fullName evidence="3">Calponin-homology (CH) domain-containing protein</fullName>
    </recommendedName>
</protein>
<feature type="domain" description="Calponin-homology (CH)" evidence="3">
    <location>
        <begin position="146"/>
        <end position="262"/>
    </location>
</feature>
<name>A0AA85J8F3_TRIRE</name>
<dbReference type="AlphaFoldDB" id="A0AA85J8F3"/>
<keyword evidence="4" id="KW-1185">Reference proteome</keyword>
<organism evidence="4 5">
    <name type="scientific">Trichobilharzia regenti</name>
    <name type="common">Nasal bird schistosome</name>
    <dbReference type="NCBI Taxonomy" id="157069"/>
    <lineage>
        <taxon>Eukaryota</taxon>
        <taxon>Metazoa</taxon>
        <taxon>Spiralia</taxon>
        <taxon>Lophotrochozoa</taxon>
        <taxon>Platyhelminthes</taxon>
        <taxon>Trematoda</taxon>
        <taxon>Digenea</taxon>
        <taxon>Strigeidida</taxon>
        <taxon>Schistosomatoidea</taxon>
        <taxon>Schistosomatidae</taxon>
        <taxon>Trichobilharzia</taxon>
    </lineage>
</organism>
<dbReference type="PANTHER" id="PTHR19961">
    <property type="entry name" value="FIMBRIN/PLASTIN"/>
    <property type="match status" value="1"/>
</dbReference>
<dbReference type="CDD" id="cd21218">
    <property type="entry name" value="CH_PLS_FIM_rpt2"/>
    <property type="match status" value="1"/>
</dbReference>
<proteinExistence type="predicted"/>
<dbReference type="Proteomes" id="UP000050795">
    <property type="component" value="Unassembled WGS sequence"/>
</dbReference>
<feature type="domain" description="Calponin-homology (CH)" evidence="3">
    <location>
        <begin position="391"/>
        <end position="493"/>
    </location>
</feature>
<dbReference type="WBParaSite" id="TREG1_140450.1">
    <property type="protein sequence ID" value="TREG1_140450.1"/>
    <property type="gene ID" value="TREG1_140450"/>
</dbReference>
<evidence type="ECO:0000313" key="4">
    <source>
        <dbReference type="Proteomes" id="UP000050795"/>
    </source>
</evidence>
<dbReference type="SMART" id="SM00033">
    <property type="entry name" value="CH"/>
    <property type="match status" value="3"/>
</dbReference>
<dbReference type="GO" id="GO:0005737">
    <property type="term" value="C:cytoplasm"/>
    <property type="evidence" value="ECO:0007669"/>
    <property type="project" value="TreeGrafter"/>
</dbReference>
<evidence type="ECO:0000256" key="2">
    <source>
        <dbReference type="ARBA" id="ARBA00023203"/>
    </source>
</evidence>
<reference evidence="5" key="2">
    <citation type="submission" date="2023-11" db="UniProtKB">
        <authorList>
            <consortium name="WormBaseParasite"/>
        </authorList>
    </citation>
    <scope>IDENTIFICATION</scope>
</reference>
<dbReference type="GO" id="GO:0032432">
    <property type="term" value="C:actin filament bundle"/>
    <property type="evidence" value="ECO:0007669"/>
    <property type="project" value="TreeGrafter"/>
</dbReference>
<dbReference type="GO" id="GO:0005884">
    <property type="term" value="C:actin filament"/>
    <property type="evidence" value="ECO:0007669"/>
    <property type="project" value="TreeGrafter"/>
</dbReference>
<dbReference type="GO" id="GO:0051017">
    <property type="term" value="P:actin filament bundle assembly"/>
    <property type="evidence" value="ECO:0007669"/>
    <property type="project" value="InterPro"/>
</dbReference>
<dbReference type="PROSITE" id="PS50021">
    <property type="entry name" value="CH"/>
    <property type="match status" value="3"/>
</dbReference>
<dbReference type="Pfam" id="PF00307">
    <property type="entry name" value="CH"/>
    <property type="match status" value="3"/>
</dbReference>
<dbReference type="GO" id="GO:0051639">
    <property type="term" value="P:actin filament network formation"/>
    <property type="evidence" value="ECO:0007669"/>
    <property type="project" value="TreeGrafter"/>
</dbReference>
<feature type="domain" description="Calponin-homology (CH)" evidence="3">
    <location>
        <begin position="1"/>
        <end position="118"/>
    </location>
</feature>
<dbReference type="InterPro" id="IPR001715">
    <property type="entry name" value="CH_dom"/>
</dbReference>
<evidence type="ECO:0000313" key="5">
    <source>
        <dbReference type="WBParaSite" id="TREG1_140450.1"/>
    </source>
</evidence>
<sequence>MAYCRFINKQLQHDVDCRPYLPLDPFNEDLYKTTKYGILLIKLINSLFENAINENAMHKNSIIFYPSQMTENVLLALTSAQCNGCPVGDFTVSDLTDNSKLSRCIILEVIWQIIKCGFFRKINIYEHPELCNLKLPNEDVNDLKCLSPEKLLMRYVNYHLKYINVDKQLNDIETELSDGVIYAHLLPAIAPITIQGRLLPSEQILLGESNLITRAKGVLQNLREMEADMFLCQTDFTDAFNFREARGRLHLATIAYLFLNYPGQLKNPRRNNEPVSYETLPELVCRNFVNSCAIQPFSTHVCVNLRDGLMSRHLFEVLRPNSTLGMKFITEFDPNRKIIQFIQNNTNIIRLILGYPLPIAHIDAEKLSKTDEACCLNLLLEIMRAYLTSNHFNEVDLLKWTNDQLNRAGHKTELRSFNDSAIIDKNLFAVVLNSLTNGLVDDRYLTSNKVNNAAYAISVAHKAGYPVFTRPEQFAACSGAYVSLAFATLRWFAPRK</sequence>
<dbReference type="PANTHER" id="PTHR19961:SF18">
    <property type="entry name" value="FI19014P1"/>
    <property type="match status" value="1"/>
</dbReference>
<dbReference type="InterPro" id="IPR039959">
    <property type="entry name" value="Fimbrin/Plastin"/>
</dbReference>
<keyword evidence="2" id="KW-0009">Actin-binding</keyword>
<evidence type="ECO:0000256" key="1">
    <source>
        <dbReference type="ARBA" id="ARBA00022737"/>
    </source>
</evidence>